<feature type="region of interest" description="Disordered" evidence="1">
    <location>
        <begin position="436"/>
        <end position="461"/>
    </location>
</feature>
<evidence type="ECO:0000256" key="1">
    <source>
        <dbReference type="SAM" id="MobiDB-lite"/>
    </source>
</evidence>
<dbReference type="Gene3D" id="2.130.10.10">
    <property type="entry name" value="YVTN repeat-like/Quinoprotein amine dehydrogenase"/>
    <property type="match status" value="1"/>
</dbReference>
<protein>
    <submittedName>
        <fullName evidence="4">3-phytase (Myo-inositol-hexaphosphate 3-phosphohydrolase)</fullName>
    </submittedName>
</protein>
<dbReference type="EMBL" id="AONB01000020">
    <property type="protein sequence ID" value="EXJ09774.1"/>
    <property type="molecule type" value="Genomic_DNA"/>
</dbReference>
<accession>W9URP1</accession>
<keyword evidence="4" id="KW-0378">Hydrolase</keyword>
<dbReference type="GO" id="GO:0016787">
    <property type="term" value="F:hydrolase activity"/>
    <property type="evidence" value="ECO:0007669"/>
    <property type="project" value="UniProtKB-KW"/>
</dbReference>
<dbReference type="SUPFAM" id="SSF50974">
    <property type="entry name" value="Nitrous oxide reductase, N-terminal domain"/>
    <property type="match status" value="1"/>
</dbReference>
<organism evidence="4 5">
    <name type="scientific">Nitrincola nitratireducens</name>
    <dbReference type="NCBI Taxonomy" id="1229521"/>
    <lineage>
        <taxon>Bacteria</taxon>
        <taxon>Pseudomonadati</taxon>
        <taxon>Pseudomonadota</taxon>
        <taxon>Gammaproteobacteria</taxon>
        <taxon>Oceanospirillales</taxon>
        <taxon>Oceanospirillaceae</taxon>
        <taxon>Nitrincola</taxon>
    </lineage>
</organism>
<dbReference type="NCBIfam" id="NF038117">
    <property type="entry name" value="choice_anch_I"/>
    <property type="match status" value="1"/>
</dbReference>
<dbReference type="STRING" id="1229521.D791_03269"/>
<dbReference type="AlphaFoldDB" id="W9URP1"/>
<dbReference type="InterPro" id="IPR052956">
    <property type="entry name" value="Mesenchyme-surface_protein"/>
</dbReference>
<dbReference type="InterPro" id="IPR011045">
    <property type="entry name" value="N2O_reductase_N"/>
</dbReference>
<name>W9URP1_9GAMM</name>
<comment type="caution">
    <text evidence="4">The sequence shown here is derived from an EMBL/GenBank/DDBJ whole genome shotgun (WGS) entry which is preliminary data.</text>
</comment>
<gene>
    <name evidence="4" type="ORF">D791_03269</name>
</gene>
<dbReference type="PATRIC" id="fig|1229521.3.peg.3302"/>
<feature type="domain" description="Choice-of-anchor I" evidence="3">
    <location>
        <begin position="40"/>
        <end position="559"/>
    </location>
</feature>
<evidence type="ECO:0000259" key="3">
    <source>
        <dbReference type="Pfam" id="PF22494"/>
    </source>
</evidence>
<evidence type="ECO:0000313" key="4">
    <source>
        <dbReference type="EMBL" id="EXJ09774.1"/>
    </source>
</evidence>
<dbReference type="PANTHER" id="PTHR46928:SF1">
    <property type="entry name" value="MESENCHYME-SPECIFIC CELL SURFACE GLYCOPROTEIN"/>
    <property type="match status" value="1"/>
</dbReference>
<evidence type="ECO:0000313" key="5">
    <source>
        <dbReference type="Proteomes" id="UP000019464"/>
    </source>
</evidence>
<dbReference type="InterPro" id="IPR015943">
    <property type="entry name" value="WD40/YVTN_repeat-like_dom_sf"/>
</dbReference>
<sequence length="562" mass="60920">MNQFKKAALALCIMASIATSAQALTLTEAGRYAPNTVPFAKSAAEIVAYSPTQQQAYVVNALSGQVDVIDLSEVSAPVKIESLDIAADVMAAIAGTRMTAVNSVAVHGNLMAAAIEADPKQETGYIAVYQLELDGSVKFITAYPAGALPDMVTFSPNGHYILSANEGEPNDEYTIDPEGSITVVDIREGLDKAIVHTANFSAFNDQKATLIEQGIRIFGPGASVAQDLEPEYITITSDSRYAWVALQENNALAKVDIEKATVDAIYPLGYKDHSLVENALDASDKDDKINIRQWPVLGIYQPDTITLYEHQGESYILTANEGDARDYKGFSEEFRVADIEKKLGGTLAIDTSGIPAFDGKLTDPENLGRLRISAVQGANSDCTPDAQGLPMGCTFDSLYSYGARSFSIWKEENNQLVQVYDSANEFERVIAERFPEHFNSNHNEQPSFDSRSDDKGAEPEALAVGQVGDKTYAFIGMERMGGIFVYDITNPYQTEFVDYVNNRNFDVDINREMNGDVLANPEAGDLGPEGMAFVHADQSPTGKAMLLVGSEVSGSLTVYFVE</sequence>
<dbReference type="Pfam" id="PF22494">
    <property type="entry name" value="choice_anch_I"/>
    <property type="match status" value="1"/>
</dbReference>
<keyword evidence="5" id="KW-1185">Reference proteome</keyword>
<reference evidence="5" key="1">
    <citation type="submission" date="2012-11" db="EMBL/GenBank/DDBJ databases">
        <authorList>
            <person name="Singh A."/>
            <person name="Pinnaka A.K."/>
            <person name="Vaidya B."/>
        </authorList>
    </citation>
    <scope>NUCLEOTIDE SEQUENCE [LARGE SCALE GENOMIC DNA]</scope>
    <source>
        <strain evidence="5">AK23</strain>
    </source>
</reference>
<evidence type="ECO:0000256" key="2">
    <source>
        <dbReference type="SAM" id="SignalP"/>
    </source>
</evidence>
<dbReference type="Proteomes" id="UP000019464">
    <property type="component" value="Unassembled WGS sequence"/>
</dbReference>
<feature type="compositionally biased region" description="Polar residues" evidence="1">
    <location>
        <begin position="438"/>
        <end position="449"/>
    </location>
</feature>
<dbReference type="RefSeq" id="WP_051514588.1">
    <property type="nucleotide sequence ID" value="NZ_AONB01000020.1"/>
</dbReference>
<dbReference type="InterPro" id="IPR055188">
    <property type="entry name" value="Choice_anch_I"/>
</dbReference>
<feature type="chain" id="PRO_5004930851" evidence="2">
    <location>
        <begin position="24"/>
        <end position="562"/>
    </location>
</feature>
<proteinExistence type="predicted"/>
<reference evidence="4 5" key="2">
    <citation type="journal article" date="2015" name="Syst. Appl. Microbiol.">
        <title>Nitrincola nitratireducens sp. nov. isolated from a haloalkaline crater lake.</title>
        <authorList>
            <person name="Singh A."/>
            <person name="Vaidya B."/>
            <person name="Tanuku N.R."/>
            <person name="Pinnaka A.K."/>
        </authorList>
    </citation>
    <scope>NUCLEOTIDE SEQUENCE [LARGE SCALE GENOMIC DNA]</scope>
    <source>
        <strain evidence="4 5">AK23</strain>
    </source>
</reference>
<feature type="signal peptide" evidence="2">
    <location>
        <begin position="1"/>
        <end position="23"/>
    </location>
</feature>
<keyword evidence="2" id="KW-0732">Signal</keyword>
<dbReference type="PANTHER" id="PTHR46928">
    <property type="entry name" value="MESENCHYME-SPECIFIC CELL SURFACE GLYCOPROTEIN"/>
    <property type="match status" value="1"/>
</dbReference>